<protein>
    <submittedName>
        <fullName evidence="1">Uncharacterized protein</fullName>
    </submittedName>
</protein>
<proteinExistence type="predicted"/>
<dbReference type="Proteomes" id="UP001558613">
    <property type="component" value="Unassembled WGS sequence"/>
</dbReference>
<evidence type="ECO:0000313" key="1">
    <source>
        <dbReference type="EMBL" id="KAL1268222.1"/>
    </source>
</evidence>
<accession>A0ABR3MUE5</accession>
<name>A0ABR3MUE5_9TELE</name>
<comment type="caution">
    <text evidence="1">The sequence shown here is derived from an EMBL/GenBank/DDBJ whole genome shotgun (WGS) entry which is preliminary data.</text>
</comment>
<sequence>MSQSGFKELHVLEGISCSLVTTAVEAIGPCVTVRVCTLGTDNESYCDISPLVIIITIYSLTLCEEAFVAGALGTERPSSATLNSPNKSVALSHLCVLQVSLNAVMTS</sequence>
<reference evidence="1 2" key="1">
    <citation type="submission" date="2023-09" db="EMBL/GenBank/DDBJ databases">
        <authorList>
            <person name="Wang M."/>
        </authorList>
    </citation>
    <scope>NUCLEOTIDE SEQUENCE [LARGE SCALE GENOMIC DNA]</scope>
    <source>
        <strain evidence="1">GT-2023</strain>
        <tissue evidence="1">Liver</tissue>
    </source>
</reference>
<evidence type="ECO:0000313" key="2">
    <source>
        <dbReference type="Proteomes" id="UP001558613"/>
    </source>
</evidence>
<organism evidence="1 2">
    <name type="scientific">Cirrhinus molitorella</name>
    <name type="common">mud carp</name>
    <dbReference type="NCBI Taxonomy" id="172907"/>
    <lineage>
        <taxon>Eukaryota</taxon>
        <taxon>Metazoa</taxon>
        <taxon>Chordata</taxon>
        <taxon>Craniata</taxon>
        <taxon>Vertebrata</taxon>
        <taxon>Euteleostomi</taxon>
        <taxon>Actinopterygii</taxon>
        <taxon>Neopterygii</taxon>
        <taxon>Teleostei</taxon>
        <taxon>Ostariophysi</taxon>
        <taxon>Cypriniformes</taxon>
        <taxon>Cyprinidae</taxon>
        <taxon>Labeoninae</taxon>
        <taxon>Labeonini</taxon>
        <taxon>Cirrhinus</taxon>
    </lineage>
</organism>
<gene>
    <name evidence="1" type="ORF">QQF64_033585</name>
</gene>
<keyword evidence="2" id="KW-1185">Reference proteome</keyword>
<dbReference type="EMBL" id="JAYMGO010000009">
    <property type="protein sequence ID" value="KAL1268222.1"/>
    <property type="molecule type" value="Genomic_DNA"/>
</dbReference>